<gene>
    <name evidence="3" type="ORF">NEZAVI_LOCUS3498</name>
</gene>
<organism evidence="3 4">
    <name type="scientific">Nezara viridula</name>
    <name type="common">Southern green stink bug</name>
    <name type="synonym">Cimex viridulus</name>
    <dbReference type="NCBI Taxonomy" id="85310"/>
    <lineage>
        <taxon>Eukaryota</taxon>
        <taxon>Metazoa</taxon>
        <taxon>Ecdysozoa</taxon>
        <taxon>Arthropoda</taxon>
        <taxon>Hexapoda</taxon>
        <taxon>Insecta</taxon>
        <taxon>Pterygota</taxon>
        <taxon>Neoptera</taxon>
        <taxon>Paraneoptera</taxon>
        <taxon>Hemiptera</taxon>
        <taxon>Heteroptera</taxon>
        <taxon>Panheteroptera</taxon>
        <taxon>Pentatomomorpha</taxon>
        <taxon>Pentatomoidea</taxon>
        <taxon>Pentatomidae</taxon>
        <taxon>Pentatominae</taxon>
        <taxon>Nezara</taxon>
    </lineage>
</organism>
<evidence type="ECO:0000259" key="2">
    <source>
        <dbReference type="Pfam" id="PF10260"/>
    </source>
</evidence>
<dbReference type="EMBL" id="OV725078">
    <property type="protein sequence ID" value="CAH1392726.1"/>
    <property type="molecule type" value="Genomic_DNA"/>
</dbReference>
<keyword evidence="1" id="KW-0472">Membrane</keyword>
<dbReference type="InterPro" id="IPR039159">
    <property type="entry name" value="SAYSD1"/>
</dbReference>
<feature type="transmembrane region" description="Helical" evidence="1">
    <location>
        <begin position="113"/>
        <end position="130"/>
    </location>
</feature>
<dbReference type="AlphaFoldDB" id="A0A9P0E6V3"/>
<dbReference type="InterPro" id="IPR019387">
    <property type="entry name" value="SAYSvFN_dom"/>
</dbReference>
<sequence length="171" mass="20136">MDEKLESFRRNKSRQLFKTKVKDMTSSFLLTAVNFFSRKHKFSNNESIEELEKDSMDMDSSQKSETLNIELEKDSVDVDSSLKSETLNIVTLKTFLLFILWLVTYFYSIHIEFGAVYFCICALLFIYFNTRTGKRPRDEISAYSVFNRNCERIDGTFSAEEFEKQLRKGML</sequence>
<reference evidence="3" key="1">
    <citation type="submission" date="2022-01" db="EMBL/GenBank/DDBJ databases">
        <authorList>
            <person name="King R."/>
        </authorList>
    </citation>
    <scope>NUCLEOTIDE SEQUENCE</scope>
</reference>
<feature type="transmembrane region" description="Helical" evidence="1">
    <location>
        <begin position="90"/>
        <end position="107"/>
    </location>
</feature>
<feature type="domain" description="SAYSvFN" evidence="2">
    <location>
        <begin position="98"/>
        <end position="166"/>
    </location>
</feature>
<evidence type="ECO:0000313" key="3">
    <source>
        <dbReference type="EMBL" id="CAH1392726.1"/>
    </source>
</evidence>
<name>A0A9P0E6V3_NEZVI</name>
<accession>A0A9P0E6V3</accession>
<evidence type="ECO:0000313" key="4">
    <source>
        <dbReference type="Proteomes" id="UP001152798"/>
    </source>
</evidence>
<dbReference type="PANTHER" id="PTHR13527:SF0">
    <property type="entry name" value="SAYSVFN DOMAIN-CONTAINING PROTEIN 1"/>
    <property type="match status" value="1"/>
</dbReference>
<dbReference type="Proteomes" id="UP001152798">
    <property type="component" value="Chromosome 2"/>
</dbReference>
<keyword evidence="1" id="KW-1133">Transmembrane helix</keyword>
<protein>
    <recommendedName>
        <fullName evidence="2">SAYSvFN domain-containing protein</fullName>
    </recommendedName>
</protein>
<dbReference type="Pfam" id="PF10260">
    <property type="entry name" value="SAYSvFN"/>
    <property type="match status" value="1"/>
</dbReference>
<evidence type="ECO:0000256" key="1">
    <source>
        <dbReference type="SAM" id="Phobius"/>
    </source>
</evidence>
<keyword evidence="1" id="KW-0812">Transmembrane</keyword>
<dbReference type="PANTHER" id="PTHR13527">
    <property type="entry name" value="SAYSVFN DOMAIN-CONTAINING PROTEIN 1"/>
    <property type="match status" value="1"/>
</dbReference>
<dbReference type="OrthoDB" id="71310at2759"/>
<keyword evidence="4" id="KW-1185">Reference proteome</keyword>
<proteinExistence type="predicted"/>